<feature type="transmembrane region" description="Helical" evidence="6">
    <location>
        <begin position="61"/>
        <end position="88"/>
    </location>
</feature>
<accession>A0A2N0QS28</accession>
<keyword evidence="5 6" id="KW-0472">Membrane</keyword>
<dbReference type="VEuPathDB" id="FungiDB:RhiirA1_404022"/>
<dbReference type="GO" id="GO:0016020">
    <property type="term" value="C:membrane"/>
    <property type="evidence" value="ECO:0007669"/>
    <property type="project" value="UniProtKB-SubCell"/>
</dbReference>
<evidence type="ECO:0000256" key="6">
    <source>
        <dbReference type="SAM" id="Phobius"/>
    </source>
</evidence>
<feature type="transmembrane region" description="Helical" evidence="6">
    <location>
        <begin position="122"/>
        <end position="141"/>
    </location>
</feature>
<dbReference type="PANTHER" id="PTHR23511">
    <property type="entry name" value="SYNAPTIC VESICLE GLYCOPROTEIN 2"/>
    <property type="match status" value="1"/>
</dbReference>
<name>A0A2N0QS28_9GLOM</name>
<reference evidence="7 8" key="1">
    <citation type="submission" date="2017-10" db="EMBL/GenBank/DDBJ databases">
        <title>Extensive intraspecific genome diversity in a model arbuscular mycorrhizal fungus.</title>
        <authorList>
            <person name="Chen E.C.H."/>
            <person name="Morin E."/>
            <person name="Baudet D."/>
            <person name="Noel J."/>
            <person name="Ndikumana S."/>
            <person name="Charron P."/>
            <person name="St-Onge C."/>
            <person name="Giorgi J."/>
            <person name="Grigoriev I.V."/>
            <person name="Roux C."/>
            <person name="Martin F.M."/>
            <person name="Corradi N."/>
        </authorList>
    </citation>
    <scope>NUCLEOTIDE SEQUENCE [LARGE SCALE GENOMIC DNA]</scope>
    <source>
        <strain evidence="7 8">A1</strain>
    </source>
</reference>
<sequence length="149" mass="16637">MGFAISAEYATGGTLLSELLPKKQRGTILACLNAMWTGHFEENQKTEIKELFSKNYRTRTAFAGLFWGLHVLPYFGMMTFAPVVFASLNLEDEFLSTLISNIFQLFGAVVGVLIMDKIPRRMFVIYSFVILAISIGMLVIIPNPASFVV</sequence>
<keyword evidence="4 6" id="KW-1133">Transmembrane helix</keyword>
<comment type="caution">
    <text evidence="7">The sequence shown here is derived from an EMBL/GenBank/DDBJ whole genome shotgun (WGS) entry which is preliminary data.</text>
</comment>
<dbReference type="InterPro" id="IPR036259">
    <property type="entry name" value="MFS_trans_sf"/>
</dbReference>
<evidence type="ECO:0000256" key="1">
    <source>
        <dbReference type="ARBA" id="ARBA00004141"/>
    </source>
</evidence>
<feature type="transmembrane region" description="Helical" evidence="6">
    <location>
        <begin position="94"/>
        <end position="115"/>
    </location>
</feature>
<dbReference type="PANTHER" id="PTHR23511:SF34">
    <property type="entry name" value="SYNAPTIC VESICLE GLYCOPROTEIN 2"/>
    <property type="match status" value="1"/>
</dbReference>
<proteinExistence type="predicted"/>
<dbReference type="Gene3D" id="1.20.1250.20">
    <property type="entry name" value="MFS general substrate transporter like domains"/>
    <property type="match status" value="1"/>
</dbReference>
<keyword evidence="3 6" id="KW-0812">Transmembrane</keyword>
<evidence type="ECO:0000313" key="8">
    <source>
        <dbReference type="Proteomes" id="UP000232688"/>
    </source>
</evidence>
<evidence type="ECO:0000256" key="2">
    <source>
        <dbReference type="ARBA" id="ARBA00022448"/>
    </source>
</evidence>
<gene>
    <name evidence="7" type="ORF">RhiirA1_404022</name>
</gene>
<organism evidence="7 8">
    <name type="scientific">Rhizophagus irregularis</name>
    <dbReference type="NCBI Taxonomy" id="588596"/>
    <lineage>
        <taxon>Eukaryota</taxon>
        <taxon>Fungi</taxon>
        <taxon>Fungi incertae sedis</taxon>
        <taxon>Mucoromycota</taxon>
        <taxon>Glomeromycotina</taxon>
        <taxon>Glomeromycetes</taxon>
        <taxon>Glomerales</taxon>
        <taxon>Glomeraceae</taxon>
        <taxon>Rhizophagus</taxon>
    </lineage>
</organism>
<protein>
    <recommendedName>
        <fullName evidence="9">Major facilitator superfamily (MFS) profile domain-containing protein</fullName>
    </recommendedName>
</protein>
<keyword evidence="2" id="KW-0813">Transport</keyword>
<reference evidence="7 8" key="2">
    <citation type="submission" date="2017-10" db="EMBL/GenBank/DDBJ databases">
        <title>Genome analyses suggest a sexual origin of heterokaryosis in a supposedly ancient asexual fungus.</title>
        <authorList>
            <person name="Corradi N."/>
            <person name="Sedzielewska K."/>
            <person name="Noel J."/>
            <person name="Charron P."/>
            <person name="Farinelli L."/>
            <person name="Marton T."/>
            <person name="Kruger M."/>
            <person name="Pelin A."/>
            <person name="Brachmann A."/>
            <person name="Corradi N."/>
        </authorList>
    </citation>
    <scope>NUCLEOTIDE SEQUENCE [LARGE SCALE GENOMIC DNA]</scope>
    <source>
        <strain evidence="7 8">A1</strain>
    </source>
</reference>
<comment type="subcellular location">
    <subcellularLocation>
        <location evidence="1">Membrane</location>
        <topology evidence="1">Multi-pass membrane protein</topology>
    </subcellularLocation>
</comment>
<dbReference type="Proteomes" id="UP000232688">
    <property type="component" value="Unassembled WGS sequence"/>
</dbReference>
<dbReference type="InterPro" id="IPR005828">
    <property type="entry name" value="MFS_sugar_transport-like"/>
</dbReference>
<evidence type="ECO:0008006" key="9">
    <source>
        <dbReference type="Google" id="ProtNLM"/>
    </source>
</evidence>
<dbReference type="Pfam" id="PF00083">
    <property type="entry name" value="Sugar_tr"/>
    <property type="match status" value="1"/>
</dbReference>
<dbReference type="AlphaFoldDB" id="A0A2N0QS28"/>
<dbReference type="EMBL" id="LLXH01003758">
    <property type="protein sequence ID" value="PKC53867.1"/>
    <property type="molecule type" value="Genomic_DNA"/>
</dbReference>
<dbReference type="GO" id="GO:0022857">
    <property type="term" value="F:transmembrane transporter activity"/>
    <property type="evidence" value="ECO:0007669"/>
    <property type="project" value="InterPro"/>
</dbReference>
<feature type="non-terminal residue" evidence="7">
    <location>
        <position position="149"/>
    </location>
</feature>
<evidence type="ECO:0000256" key="5">
    <source>
        <dbReference type="ARBA" id="ARBA00023136"/>
    </source>
</evidence>
<evidence type="ECO:0000256" key="3">
    <source>
        <dbReference type="ARBA" id="ARBA00022692"/>
    </source>
</evidence>
<dbReference type="SUPFAM" id="SSF103473">
    <property type="entry name" value="MFS general substrate transporter"/>
    <property type="match status" value="1"/>
</dbReference>
<evidence type="ECO:0000313" key="7">
    <source>
        <dbReference type="EMBL" id="PKC53867.1"/>
    </source>
</evidence>
<evidence type="ECO:0000256" key="4">
    <source>
        <dbReference type="ARBA" id="ARBA00022989"/>
    </source>
</evidence>